<evidence type="ECO:0000256" key="1">
    <source>
        <dbReference type="ARBA" id="ARBA00004889"/>
    </source>
</evidence>
<evidence type="ECO:0000256" key="2">
    <source>
        <dbReference type="ARBA" id="ARBA00011971"/>
    </source>
</evidence>
<dbReference type="InterPro" id="IPR029057">
    <property type="entry name" value="PRTase-like"/>
</dbReference>
<dbReference type="SUPFAM" id="SSF53271">
    <property type="entry name" value="PRTase-like"/>
    <property type="match status" value="1"/>
</dbReference>
<dbReference type="RefSeq" id="WP_338363981.1">
    <property type="nucleotide sequence ID" value="NZ_CAWVOK010000018.1"/>
</dbReference>
<keyword evidence="10" id="KW-1185">Reference proteome</keyword>
<comment type="subunit">
    <text evidence="7">Homodimer.</text>
</comment>
<comment type="pathway">
    <text evidence="1 7">Pyrimidine metabolism; UMP biosynthesis via de novo pathway; UMP from orotate: step 1/2.</text>
</comment>
<accession>A0ABP0EVJ5</accession>
<dbReference type="Gene3D" id="3.40.50.2020">
    <property type="match status" value="1"/>
</dbReference>
<dbReference type="InterPro" id="IPR006273">
    <property type="entry name" value="Orotate_PRibTrfase_bac"/>
</dbReference>
<evidence type="ECO:0000256" key="3">
    <source>
        <dbReference type="ARBA" id="ARBA00022676"/>
    </source>
</evidence>
<protein>
    <recommendedName>
        <fullName evidence="2 7">Orotate phosphoribosyltransferase</fullName>
        <shortName evidence="7">OPRT</shortName>
        <shortName evidence="7">OPRTase</shortName>
        <ecNumber evidence="2 7">2.4.2.10</ecNumber>
    </recommendedName>
</protein>
<evidence type="ECO:0000313" key="9">
    <source>
        <dbReference type="EMBL" id="CAK8162980.1"/>
    </source>
</evidence>
<feature type="domain" description="Phosphoribosyltransferase" evidence="8">
    <location>
        <begin position="65"/>
        <end position="172"/>
    </location>
</feature>
<dbReference type="PANTHER" id="PTHR19278">
    <property type="entry name" value="OROTATE PHOSPHORIBOSYLTRANSFERASE"/>
    <property type="match status" value="1"/>
</dbReference>
<organism evidence="9 10">
    <name type="scientific">Candidatus Xenohaliotis californiensis</name>
    <dbReference type="NCBI Taxonomy" id="84677"/>
    <lineage>
        <taxon>Bacteria</taxon>
        <taxon>Pseudomonadati</taxon>
        <taxon>Pseudomonadota</taxon>
        <taxon>Alphaproteobacteria</taxon>
        <taxon>Rickettsiales</taxon>
        <taxon>Anaplasmataceae</taxon>
        <taxon>Candidatus Xenohaliotis</taxon>
    </lineage>
</organism>
<keyword evidence="6 7" id="KW-0665">Pyrimidine biosynthesis</keyword>
<dbReference type="NCBIfam" id="TIGR01367">
    <property type="entry name" value="pyrE_Therm"/>
    <property type="match status" value="1"/>
</dbReference>
<dbReference type="GO" id="GO:0004588">
    <property type="term" value="F:orotate phosphoribosyltransferase activity"/>
    <property type="evidence" value="ECO:0007669"/>
    <property type="project" value="UniProtKB-EC"/>
</dbReference>
<dbReference type="Pfam" id="PF00156">
    <property type="entry name" value="Pribosyltran"/>
    <property type="match status" value="1"/>
</dbReference>
<evidence type="ECO:0000256" key="6">
    <source>
        <dbReference type="ARBA" id="ARBA00022975"/>
    </source>
</evidence>
<dbReference type="EMBL" id="CAWVOK010000018">
    <property type="protein sequence ID" value="CAK8162980.1"/>
    <property type="molecule type" value="Genomic_DNA"/>
</dbReference>
<keyword evidence="4 7" id="KW-0808">Transferase</keyword>
<comment type="catalytic activity">
    <reaction evidence="7">
        <text>orotidine 5'-phosphate + diphosphate = orotate + 5-phospho-alpha-D-ribose 1-diphosphate</text>
        <dbReference type="Rhea" id="RHEA:10380"/>
        <dbReference type="ChEBI" id="CHEBI:30839"/>
        <dbReference type="ChEBI" id="CHEBI:33019"/>
        <dbReference type="ChEBI" id="CHEBI:57538"/>
        <dbReference type="ChEBI" id="CHEBI:58017"/>
        <dbReference type="EC" id="2.4.2.10"/>
    </reaction>
</comment>
<name>A0ABP0EVJ5_9RICK</name>
<sequence>MADLLEYQALCWEIASGKDVEENVFRLLECLNVVIKGHFLLSSGLHSDTYVQCAKLFTYPDVAAIICNALYGKLIKDFSNAKIDFVVAPALGAMLCGYELARASGAHNIFCERNAQDVFELRRGFYIPENSVVVIVEDVVTSGKSVQEVLCCLSDYKCNIIAICSVINRSNGNPFNYPLCSLINMDLKTYDANNLPEHLISMPLHRPGSNFNKT</sequence>
<comment type="function">
    <text evidence="7">Catalyzes the transfer of a ribosyl phosphate group from 5-phosphoribose 1-diphosphate to orotate, leading to the formation of orotidine monophosphate (OMP).</text>
</comment>
<proteinExistence type="inferred from homology"/>
<feature type="binding site" evidence="7">
    <location>
        <position position="141"/>
    </location>
    <ligand>
        <name>orotate</name>
        <dbReference type="ChEBI" id="CHEBI:30839"/>
    </ligand>
</feature>
<gene>
    <name evidence="7 9" type="primary">pyrE</name>
    <name evidence="9" type="ORF">CAXC1_260051</name>
</gene>
<evidence type="ECO:0000259" key="8">
    <source>
        <dbReference type="Pfam" id="PF00156"/>
    </source>
</evidence>
<dbReference type="PANTHER" id="PTHR19278:SF9">
    <property type="entry name" value="URIDINE 5'-MONOPHOSPHATE SYNTHASE"/>
    <property type="match status" value="1"/>
</dbReference>
<feature type="binding site" description="in other chain" evidence="7">
    <location>
        <begin position="137"/>
        <end position="145"/>
    </location>
    <ligand>
        <name>5-phospho-alpha-D-ribose 1-diphosphate</name>
        <dbReference type="ChEBI" id="CHEBI:58017"/>
        <note>ligand shared between dimeric partners</note>
    </ligand>
</feature>
<comment type="caution">
    <text evidence="9">The sequence shown here is derived from an EMBL/GenBank/DDBJ whole genome shotgun (WGS) entry which is preliminary data.</text>
</comment>
<dbReference type="InterPro" id="IPR023031">
    <property type="entry name" value="OPRT"/>
</dbReference>
<comment type="caution">
    <text evidence="7">Lacks conserved residue(s) required for the propagation of feature annotation.</text>
</comment>
<evidence type="ECO:0000256" key="4">
    <source>
        <dbReference type="ARBA" id="ARBA00022679"/>
    </source>
</evidence>
<comment type="similarity">
    <text evidence="7">Belongs to the purine/pyrimidine phosphoribosyltransferase family. PyrE subfamily.</text>
</comment>
<dbReference type="InterPro" id="IPR000836">
    <property type="entry name" value="PRTase_dom"/>
</dbReference>
<evidence type="ECO:0000256" key="7">
    <source>
        <dbReference type="HAMAP-Rule" id="MF_01208"/>
    </source>
</evidence>
<evidence type="ECO:0000256" key="5">
    <source>
        <dbReference type="ARBA" id="ARBA00022842"/>
    </source>
</evidence>
<feature type="binding site" evidence="7">
    <location>
        <position position="169"/>
    </location>
    <ligand>
        <name>orotate</name>
        <dbReference type="ChEBI" id="CHEBI:30839"/>
    </ligand>
</feature>
<evidence type="ECO:0000313" key="10">
    <source>
        <dbReference type="Proteomes" id="UP001314181"/>
    </source>
</evidence>
<keyword evidence="3 7" id="KW-0328">Glycosyltransferase</keyword>
<comment type="cofactor">
    <cofactor evidence="7">
        <name>Mg(2+)</name>
        <dbReference type="ChEBI" id="CHEBI:18420"/>
    </cofactor>
</comment>
<keyword evidence="5 7" id="KW-0460">Magnesium</keyword>
<reference evidence="9 10" key="1">
    <citation type="submission" date="2024-01" db="EMBL/GenBank/DDBJ databases">
        <authorList>
            <person name="Kunselman E."/>
        </authorList>
    </citation>
    <scope>NUCLEOTIDE SEQUENCE [LARGE SCALE GENOMIC DNA]</scope>
    <source>
        <strain evidence="9">2 abalone samples</strain>
    </source>
</reference>
<dbReference type="EC" id="2.4.2.10" evidence="2 7"/>
<dbReference type="HAMAP" id="MF_01208">
    <property type="entry name" value="PyrE"/>
    <property type="match status" value="1"/>
</dbReference>
<dbReference type="Proteomes" id="UP001314181">
    <property type="component" value="Unassembled WGS sequence"/>
</dbReference>